<name>A0ABQ3PUJ3_9ACTN</name>
<proteinExistence type="predicted"/>
<organism evidence="2 3">
    <name type="scientific">Streptomyces daghestanicus</name>
    <dbReference type="NCBI Taxonomy" id="66885"/>
    <lineage>
        <taxon>Bacteria</taxon>
        <taxon>Bacillati</taxon>
        <taxon>Actinomycetota</taxon>
        <taxon>Actinomycetes</taxon>
        <taxon>Kitasatosporales</taxon>
        <taxon>Streptomycetaceae</taxon>
        <taxon>Streptomyces</taxon>
    </lineage>
</organism>
<evidence type="ECO:0000313" key="2">
    <source>
        <dbReference type="EMBL" id="GHI28688.1"/>
    </source>
</evidence>
<dbReference type="EMBL" id="BNDX01000002">
    <property type="protein sequence ID" value="GHI28688.1"/>
    <property type="molecule type" value="Genomic_DNA"/>
</dbReference>
<dbReference type="Gene3D" id="3.40.50.300">
    <property type="entry name" value="P-loop containing nucleotide triphosphate hydrolases"/>
    <property type="match status" value="1"/>
</dbReference>
<evidence type="ECO:0000313" key="3">
    <source>
        <dbReference type="Proteomes" id="UP001052655"/>
    </source>
</evidence>
<dbReference type="InterPro" id="IPR008868">
    <property type="entry name" value="TniB"/>
</dbReference>
<accession>A0ABQ3PUJ3</accession>
<feature type="region of interest" description="Disordered" evidence="1">
    <location>
        <begin position="259"/>
        <end position="292"/>
    </location>
</feature>
<evidence type="ECO:0008006" key="4">
    <source>
        <dbReference type="Google" id="ProtNLM"/>
    </source>
</evidence>
<sequence>MNRAPSHADQMEGLPSRAKIAELTLGGHPPRDTYVGWQSYRSCRGLLLPAPAISLQQWRTIPESRRADYDLFRHLTNANLPLQDTPMHDKVGRQIRRRLRGNTMKQDDPTRAGVMVSGWGNYGKTASVCSTAAVFEDHWLQMHSYLKPGTLPGTRDIHAPVVYVSTPVPATPKSLCASILGFFRAEMRKSATLPELVRQVADSLHDHGVKAVILDDVSRLRMHRADDQDVLDLIRAFMSLDVTLILTAVTIPGIGCCGRPNGTRGPDSGRCPRWSRPASTAWRSPRQSTASS</sequence>
<keyword evidence="3" id="KW-1185">Reference proteome</keyword>
<reference evidence="2" key="1">
    <citation type="submission" date="2024-05" db="EMBL/GenBank/DDBJ databases">
        <title>Whole genome shotgun sequence of Streptomyces daghestanicus NBRC 12762.</title>
        <authorList>
            <person name="Komaki H."/>
            <person name="Tamura T."/>
        </authorList>
    </citation>
    <scope>NUCLEOTIDE SEQUENCE</scope>
    <source>
        <strain evidence="2">NBRC 12762</strain>
    </source>
</reference>
<feature type="compositionally biased region" description="Polar residues" evidence="1">
    <location>
        <begin position="277"/>
        <end position="292"/>
    </location>
</feature>
<evidence type="ECO:0000256" key="1">
    <source>
        <dbReference type="SAM" id="MobiDB-lite"/>
    </source>
</evidence>
<dbReference type="InterPro" id="IPR027417">
    <property type="entry name" value="P-loop_NTPase"/>
</dbReference>
<dbReference type="RefSeq" id="WP_226534442.1">
    <property type="nucleotide sequence ID" value="NZ_BMTC01000014.1"/>
</dbReference>
<comment type="caution">
    <text evidence="2">The sequence shown here is derived from an EMBL/GenBank/DDBJ whole genome shotgun (WGS) entry which is preliminary data.</text>
</comment>
<protein>
    <recommendedName>
        <fullName evidence="4">AAA+ ATPase domain-containing protein</fullName>
    </recommendedName>
</protein>
<dbReference type="Pfam" id="PF05621">
    <property type="entry name" value="TniB"/>
    <property type="match status" value="1"/>
</dbReference>
<dbReference type="Proteomes" id="UP001052655">
    <property type="component" value="Unassembled WGS sequence"/>
</dbReference>
<gene>
    <name evidence="2" type="ORF">Sdagh_04180</name>
</gene>